<dbReference type="PANTHER" id="PTHR40128:SF1">
    <property type="entry name" value="PHYTANOYL-COA HYDROXYLASE"/>
    <property type="match status" value="1"/>
</dbReference>
<dbReference type="PANTHER" id="PTHR40128">
    <property type="entry name" value="EXPRESSED PROTEIN"/>
    <property type="match status" value="1"/>
</dbReference>
<dbReference type="Gene3D" id="2.60.120.620">
    <property type="entry name" value="q2cbj1_9rhob like domain"/>
    <property type="match status" value="1"/>
</dbReference>
<accession>A0A7G2CQ10</accession>
<protein>
    <recommendedName>
        <fullName evidence="3">Phytanoyl-CoA dioxygenase (PhyH)</fullName>
    </recommendedName>
</protein>
<evidence type="ECO:0000313" key="2">
    <source>
        <dbReference type="Proteomes" id="UP000515908"/>
    </source>
</evidence>
<sequence>MFRQCVRRLHGRLTYPVGQSKLAVAEDLLPIIPSNDIFYDPPKLRARLDETGYLYFQNVIPSDVVNNALEDLASQMIACQWTLEEDRKRLVDLNGFSYGVPFPHLAHHADVELPPPSIEFTDTIRAAVSGTSAMSVVRQVFGGKVNAMDLHSLQMGSPGESFGFKTPSVLLNKGTKLALVALVPLQDTPMCMGPPVVVRGSNRTDGYSKIRKTYGQWEVESGNIASTDGCYTHRAEELSPLGKQMGTDPVTGRSIVIDENPFVSCAMGAGDILLLTVYSMYSYLTNQTNYWRMFGEAVWIMDGDDVGPDPRYMGTNAPGLAGWYDSCTDPTKHPLTIEAAKKEWGLLGNLEEVKTTDEAPKSEKKE</sequence>
<dbReference type="VEuPathDB" id="TriTrypDB:ADEAN_000858100"/>
<organism evidence="1 2">
    <name type="scientific">Angomonas deanei</name>
    <dbReference type="NCBI Taxonomy" id="59799"/>
    <lineage>
        <taxon>Eukaryota</taxon>
        <taxon>Discoba</taxon>
        <taxon>Euglenozoa</taxon>
        <taxon>Kinetoplastea</taxon>
        <taxon>Metakinetoplastina</taxon>
        <taxon>Trypanosomatida</taxon>
        <taxon>Trypanosomatidae</taxon>
        <taxon>Strigomonadinae</taxon>
        <taxon>Angomonas</taxon>
    </lineage>
</organism>
<gene>
    <name evidence="1" type="ORF">ADEAN_000858100</name>
</gene>
<dbReference type="SUPFAM" id="SSF51197">
    <property type="entry name" value="Clavaminate synthase-like"/>
    <property type="match status" value="1"/>
</dbReference>
<reference evidence="1 2" key="1">
    <citation type="submission" date="2020-08" db="EMBL/GenBank/DDBJ databases">
        <authorList>
            <person name="Newling K."/>
            <person name="Davey J."/>
            <person name="Forrester S."/>
        </authorList>
    </citation>
    <scope>NUCLEOTIDE SEQUENCE [LARGE SCALE GENOMIC DNA]</scope>
    <source>
        <strain evidence="2">Crithidia deanei Carvalho (ATCC PRA-265)</strain>
    </source>
</reference>
<dbReference type="Proteomes" id="UP000515908">
    <property type="component" value="Chromosome 19"/>
</dbReference>
<evidence type="ECO:0000313" key="1">
    <source>
        <dbReference type="EMBL" id="CAD2221054.1"/>
    </source>
</evidence>
<keyword evidence="2" id="KW-1185">Reference proteome</keyword>
<evidence type="ECO:0008006" key="3">
    <source>
        <dbReference type="Google" id="ProtNLM"/>
    </source>
</evidence>
<name>A0A7G2CQ10_9TRYP</name>
<dbReference type="AlphaFoldDB" id="A0A7G2CQ10"/>
<proteinExistence type="predicted"/>
<dbReference type="EMBL" id="LR877163">
    <property type="protein sequence ID" value="CAD2221054.1"/>
    <property type="molecule type" value="Genomic_DNA"/>
</dbReference>
<dbReference type="OrthoDB" id="2328924at2759"/>